<organism evidence="2 3">
    <name type="scientific">Bacillus smithii 7_3_47FAA</name>
    <dbReference type="NCBI Taxonomy" id="665952"/>
    <lineage>
        <taxon>Bacteria</taxon>
        <taxon>Bacillati</taxon>
        <taxon>Bacillota</taxon>
        <taxon>Bacilli</taxon>
        <taxon>Bacillales</taxon>
        <taxon>Bacillaceae</taxon>
        <taxon>Bacillus</taxon>
    </lineage>
</organism>
<dbReference type="HOGENOM" id="CLU_103763_1_0_9"/>
<comment type="caution">
    <text evidence="2">The sequence shown here is derived from an EMBL/GenBank/DDBJ whole genome shotgun (WGS) entry which is preliminary data.</text>
</comment>
<dbReference type="AlphaFoldDB" id="G9QN41"/>
<dbReference type="InterPro" id="IPR021560">
    <property type="entry name" value="DUF3021"/>
</dbReference>
<feature type="transmembrane region" description="Helical" evidence="1">
    <location>
        <begin position="100"/>
        <end position="121"/>
    </location>
</feature>
<protein>
    <recommendedName>
        <fullName evidence="4">DUF3021 domain-containing protein</fullName>
    </recommendedName>
</protein>
<keyword evidence="1" id="KW-0472">Membrane</keyword>
<dbReference type="EMBL" id="ACWF01000122">
    <property type="protein sequence ID" value="EHL76608.1"/>
    <property type="molecule type" value="Genomic_DNA"/>
</dbReference>
<evidence type="ECO:0000313" key="2">
    <source>
        <dbReference type="EMBL" id="EHL76608.1"/>
    </source>
</evidence>
<gene>
    <name evidence="2" type="ORF">HMPREF1015_00958</name>
</gene>
<keyword evidence="1" id="KW-1133">Transmembrane helix</keyword>
<name>G9QN41_9BACI</name>
<evidence type="ECO:0000256" key="1">
    <source>
        <dbReference type="SAM" id="Phobius"/>
    </source>
</evidence>
<evidence type="ECO:0000313" key="3">
    <source>
        <dbReference type="Proteomes" id="UP000011747"/>
    </source>
</evidence>
<keyword evidence="3" id="KW-1185">Reference proteome</keyword>
<proteinExistence type="predicted"/>
<keyword evidence="1" id="KW-0812">Transmembrane</keyword>
<feature type="transmembrane region" description="Helical" evidence="1">
    <location>
        <begin position="12"/>
        <end position="34"/>
    </location>
</feature>
<sequence length="136" mass="15640">MKAFLYRSIIGILIGSFVSVMVTSGIIYFGHIHVIDGEIFIKNSLGSIFCGWFFTVSPLYFEIKSLRLSQQTALHFITIIVLYFSLSLGIGWLPFDMKSILISAAIFIAIYIVIWVSYYLYYKNLAKRMNEDLKKI</sequence>
<reference evidence="2 3" key="1">
    <citation type="submission" date="2011-09" db="EMBL/GenBank/DDBJ databases">
        <title>The Genome Sequence of Bacillus smithii 7_3_47FAA.</title>
        <authorList>
            <consortium name="The Broad Institute Genome Sequencing Platform"/>
            <person name="Earl A."/>
            <person name="Ward D."/>
            <person name="Feldgarden M."/>
            <person name="Gevers D."/>
            <person name="Daigneault M."/>
            <person name="Strauss J."/>
            <person name="Allen-Vercoe E."/>
            <person name="Young S.K."/>
            <person name="Zeng Q."/>
            <person name="Gargeya S."/>
            <person name="Fitzgerald M."/>
            <person name="Haas B."/>
            <person name="Abouelleil A."/>
            <person name="Alvarado L."/>
            <person name="Arachchi H.M."/>
            <person name="Berlin A."/>
            <person name="Brown A."/>
            <person name="Chapman S.B."/>
            <person name="Chen Z."/>
            <person name="Dunbar C."/>
            <person name="Freedman E."/>
            <person name="Gearin G."/>
            <person name="Goldberg J."/>
            <person name="Griggs A."/>
            <person name="Gujja S."/>
            <person name="Heiman D."/>
            <person name="Howarth C."/>
            <person name="Larson L."/>
            <person name="Lui A."/>
            <person name="MacDonald P.J.P."/>
            <person name="Montmayeur A."/>
            <person name="Murphy C."/>
            <person name="Neiman D."/>
            <person name="Pearson M."/>
            <person name="Priest M."/>
            <person name="Roberts A."/>
            <person name="Saif S."/>
            <person name="Shea T."/>
            <person name="Shenoy N."/>
            <person name="Sisk P."/>
            <person name="Stolte C."/>
            <person name="Sykes S."/>
            <person name="Wortman J."/>
            <person name="Nusbaum C."/>
            <person name="Birren B."/>
        </authorList>
    </citation>
    <scope>NUCLEOTIDE SEQUENCE [LARGE SCALE GENOMIC DNA]</scope>
    <source>
        <strain evidence="2 3">7_3_47FAA</strain>
    </source>
</reference>
<dbReference type="Proteomes" id="UP000011747">
    <property type="component" value="Unassembled WGS sequence"/>
</dbReference>
<dbReference type="RefSeq" id="WP_003354723.1">
    <property type="nucleotide sequence ID" value="NZ_JH414757.1"/>
</dbReference>
<feature type="transmembrane region" description="Helical" evidence="1">
    <location>
        <begin position="73"/>
        <end position="94"/>
    </location>
</feature>
<evidence type="ECO:0008006" key="4">
    <source>
        <dbReference type="Google" id="ProtNLM"/>
    </source>
</evidence>
<dbReference type="PATRIC" id="fig|665952.3.peg.2535"/>
<feature type="transmembrane region" description="Helical" evidence="1">
    <location>
        <begin position="40"/>
        <end position="61"/>
    </location>
</feature>
<dbReference type="Pfam" id="PF11457">
    <property type="entry name" value="DUF3021"/>
    <property type="match status" value="1"/>
</dbReference>
<accession>G9QN41</accession>